<proteinExistence type="predicted"/>
<protein>
    <submittedName>
        <fullName evidence="2">Uncharacterized protein</fullName>
    </submittedName>
</protein>
<reference evidence="3 4" key="1">
    <citation type="submission" date="2018-08" db="EMBL/GenBank/DDBJ databases">
        <title>A genome reference for cultivated species of the human gut microbiota.</title>
        <authorList>
            <person name="Zou Y."/>
            <person name="Xue W."/>
            <person name="Luo G."/>
        </authorList>
    </citation>
    <scope>NUCLEOTIDE SEQUENCE [LARGE SCALE GENOMIC DNA]</scope>
    <source>
        <strain evidence="1 4">AF15-25</strain>
        <strain evidence="2 3">AF43-2</strain>
    </source>
</reference>
<evidence type="ECO:0000313" key="3">
    <source>
        <dbReference type="Proteomes" id="UP000284562"/>
    </source>
</evidence>
<sequence>MIFLFLHISFAIKVPRYLLVQKYEERLELARKSERKWLRTLKFKGLCESIQIQQGCHIIILTDKYYVEANTEILFTSRNADKHRGFGREGEE</sequence>
<organism evidence="2 3">
    <name type="scientific">Segatella copri</name>
    <dbReference type="NCBI Taxonomy" id="165179"/>
    <lineage>
        <taxon>Bacteria</taxon>
        <taxon>Pseudomonadati</taxon>
        <taxon>Bacteroidota</taxon>
        <taxon>Bacteroidia</taxon>
        <taxon>Bacteroidales</taxon>
        <taxon>Prevotellaceae</taxon>
        <taxon>Segatella</taxon>
    </lineage>
</organism>
<evidence type="ECO:0000313" key="2">
    <source>
        <dbReference type="EMBL" id="RHK50254.1"/>
    </source>
</evidence>
<dbReference type="Proteomes" id="UP000285236">
    <property type="component" value="Unassembled WGS sequence"/>
</dbReference>
<evidence type="ECO:0000313" key="1">
    <source>
        <dbReference type="EMBL" id="RGU99381.1"/>
    </source>
</evidence>
<dbReference type="Proteomes" id="UP000284562">
    <property type="component" value="Unassembled WGS sequence"/>
</dbReference>
<dbReference type="EMBL" id="QRNN01000003">
    <property type="protein sequence ID" value="RHK50254.1"/>
    <property type="molecule type" value="Genomic_DNA"/>
</dbReference>
<accession>A0AA93BMD4</accession>
<dbReference type="AlphaFoldDB" id="A0AA93BMD4"/>
<evidence type="ECO:0000313" key="4">
    <source>
        <dbReference type="Proteomes" id="UP000285236"/>
    </source>
</evidence>
<dbReference type="EMBL" id="QRYP01000006">
    <property type="protein sequence ID" value="RGU99381.1"/>
    <property type="molecule type" value="Genomic_DNA"/>
</dbReference>
<name>A0AA93BMD4_9BACT</name>
<gene>
    <name evidence="2" type="ORF">DW064_01380</name>
    <name evidence="1" type="ORF">DWW35_04035</name>
</gene>
<comment type="caution">
    <text evidence="2">The sequence shown here is derived from an EMBL/GenBank/DDBJ whole genome shotgun (WGS) entry which is preliminary data.</text>
</comment>